<keyword evidence="1" id="KW-0963">Cytoplasm</keyword>
<dbReference type="AlphaFoldDB" id="A0A369ATS0"/>
<evidence type="ECO:0000256" key="9">
    <source>
        <dbReference type="ARBA" id="ARBA00023264"/>
    </source>
</evidence>
<name>A0A369ATS0_9FIRM</name>
<evidence type="ECO:0000256" key="6">
    <source>
        <dbReference type="ARBA" id="ARBA00023027"/>
    </source>
</evidence>
<evidence type="ECO:0000256" key="7">
    <source>
        <dbReference type="ARBA" id="ARBA00023098"/>
    </source>
</evidence>
<keyword evidence="4" id="KW-0521">NADP</keyword>
<dbReference type="Proteomes" id="UP000253034">
    <property type="component" value="Unassembled WGS sequence"/>
</dbReference>
<protein>
    <submittedName>
        <fullName evidence="10">Glycerol-1-phosphate dehydrogenase [NAD(P)+]</fullName>
    </submittedName>
</protein>
<dbReference type="EMBL" id="QPJT01000020">
    <property type="protein sequence ID" value="RCX12739.1"/>
    <property type="molecule type" value="Genomic_DNA"/>
</dbReference>
<dbReference type="GO" id="GO:0046872">
    <property type="term" value="F:metal ion binding"/>
    <property type="evidence" value="ECO:0007669"/>
    <property type="project" value="UniProtKB-KW"/>
</dbReference>
<sequence>MDNILSLPVSEMVNLSFECTCGRSHSVDIRSIIVDQDITKEAVSLALKYKTGRIFVIADNNTYSVKGRRIWEALKKEGLPVGGHIFESLHPLVPDERAVGRLVTEIGRDVSLIVAVGSGTVNDLARIISFKLGIPYLIAATAPSMDGYASTVSPLIIDGFKKTYEAVYPVSILCDLKAMRNAPWEMICAGFGDILGKYTALADWKLSKDVNNEYYCETGVSLVKNAMDKCMGNIDGIAERDESSIRYMIEALILSGIAMGLVGSSRPASGAEHHLAHYWEMNALARGEEHPLHGNSVGVGTVIVSYLYEMVKDKADFEIDSPDPEEIRGLLKRIGACDNPFELGIKKEVFTESIIHAMEIRPRYTVFHLAKRLGILEDAALRLTQKFYGAD</sequence>
<dbReference type="Gene3D" id="3.40.50.1970">
    <property type="match status" value="1"/>
</dbReference>
<keyword evidence="9" id="KW-1208">Phospholipid metabolism</keyword>
<proteinExistence type="predicted"/>
<evidence type="ECO:0000256" key="8">
    <source>
        <dbReference type="ARBA" id="ARBA00023209"/>
    </source>
</evidence>
<dbReference type="PANTHER" id="PTHR43616:SF5">
    <property type="entry name" value="GLYCEROL DEHYDROGENASE 1"/>
    <property type="match status" value="1"/>
</dbReference>
<evidence type="ECO:0000313" key="11">
    <source>
        <dbReference type="Proteomes" id="UP000253034"/>
    </source>
</evidence>
<keyword evidence="2" id="KW-0444">Lipid biosynthesis</keyword>
<reference evidence="10 11" key="1">
    <citation type="submission" date="2018-07" db="EMBL/GenBank/DDBJ databases">
        <title>Genomic Encyclopedia of Type Strains, Phase IV (KMG-IV): sequencing the most valuable type-strain genomes for metagenomic binning, comparative biology and taxonomic classification.</title>
        <authorList>
            <person name="Goeker M."/>
        </authorList>
    </citation>
    <scope>NUCLEOTIDE SEQUENCE [LARGE SCALE GENOMIC DNA]</scope>
    <source>
        <strain evidence="10 11">DSM 27016</strain>
    </source>
</reference>
<dbReference type="CDD" id="cd08175">
    <property type="entry name" value="G1PDH"/>
    <property type="match status" value="1"/>
</dbReference>
<evidence type="ECO:0000256" key="5">
    <source>
        <dbReference type="ARBA" id="ARBA00023002"/>
    </source>
</evidence>
<dbReference type="GO" id="GO:0016614">
    <property type="term" value="F:oxidoreductase activity, acting on CH-OH group of donors"/>
    <property type="evidence" value="ECO:0007669"/>
    <property type="project" value="InterPro"/>
</dbReference>
<evidence type="ECO:0000256" key="1">
    <source>
        <dbReference type="ARBA" id="ARBA00022490"/>
    </source>
</evidence>
<evidence type="ECO:0000256" key="3">
    <source>
        <dbReference type="ARBA" id="ARBA00022723"/>
    </source>
</evidence>
<dbReference type="Pfam" id="PF13685">
    <property type="entry name" value="Fe-ADH_2"/>
    <property type="match status" value="1"/>
</dbReference>
<evidence type="ECO:0000313" key="10">
    <source>
        <dbReference type="EMBL" id="RCX12739.1"/>
    </source>
</evidence>
<dbReference type="PANTHER" id="PTHR43616">
    <property type="entry name" value="GLYCEROL DEHYDROGENASE"/>
    <property type="match status" value="1"/>
</dbReference>
<dbReference type="OrthoDB" id="9763580at2"/>
<dbReference type="InterPro" id="IPR016205">
    <property type="entry name" value="Glycerol_DH"/>
</dbReference>
<keyword evidence="7" id="KW-0443">Lipid metabolism</keyword>
<dbReference type="SUPFAM" id="SSF56796">
    <property type="entry name" value="Dehydroquinate synthase-like"/>
    <property type="match status" value="1"/>
</dbReference>
<keyword evidence="3" id="KW-0479">Metal-binding</keyword>
<dbReference type="InterPro" id="IPR032837">
    <property type="entry name" value="G1PDH"/>
</dbReference>
<evidence type="ECO:0000256" key="4">
    <source>
        <dbReference type="ARBA" id="ARBA00022857"/>
    </source>
</evidence>
<keyword evidence="8" id="KW-0594">Phospholipid biosynthesis</keyword>
<accession>A0A369ATS0</accession>
<keyword evidence="11" id="KW-1185">Reference proteome</keyword>
<keyword evidence="5" id="KW-0560">Oxidoreductase</keyword>
<dbReference type="GO" id="GO:0008654">
    <property type="term" value="P:phospholipid biosynthetic process"/>
    <property type="evidence" value="ECO:0007669"/>
    <property type="project" value="UniProtKB-KW"/>
</dbReference>
<evidence type="ECO:0000256" key="2">
    <source>
        <dbReference type="ARBA" id="ARBA00022516"/>
    </source>
</evidence>
<gene>
    <name evidence="10" type="ORF">DFR58_12038</name>
</gene>
<organism evidence="10 11">
    <name type="scientific">Anaerobacterium chartisolvens</name>
    <dbReference type="NCBI Taxonomy" id="1297424"/>
    <lineage>
        <taxon>Bacteria</taxon>
        <taxon>Bacillati</taxon>
        <taxon>Bacillota</taxon>
        <taxon>Clostridia</taxon>
        <taxon>Eubacteriales</taxon>
        <taxon>Oscillospiraceae</taxon>
        <taxon>Anaerobacterium</taxon>
    </lineage>
</organism>
<comment type="caution">
    <text evidence="10">The sequence shown here is derived from an EMBL/GenBank/DDBJ whole genome shotgun (WGS) entry which is preliminary data.</text>
</comment>
<dbReference type="Gene3D" id="1.20.1090.10">
    <property type="entry name" value="Dehydroquinate synthase-like - alpha domain"/>
    <property type="match status" value="1"/>
</dbReference>
<keyword evidence="6" id="KW-0520">NAD</keyword>
<dbReference type="RefSeq" id="WP_114298806.1">
    <property type="nucleotide sequence ID" value="NZ_QPJT01000020.1"/>
</dbReference>